<keyword evidence="2" id="KW-1185">Reference proteome</keyword>
<reference evidence="1 2" key="1">
    <citation type="submission" date="2020-07" db="EMBL/GenBank/DDBJ databases">
        <title>Sequencing the genomes of 1000 actinobacteria strains.</title>
        <authorList>
            <person name="Klenk H.-P."/>
        </authorList>
    </citation>
    <scope>NUCLEOTIDE SEQUENCE [LARGE SCALE GENOMIC DNA]</scope>
    <source>
        <strain evidence="1 2">DSM 45772</strain>
    </source>
</reference>
<comment type="caution">
    <text evidence="1">The sequence shown here is derived from an EMBL/GenBank/DDBJ whole genome shotgun (WGS) entry which is preliminary data.</text>
</comment>
<organism evidence="1 2">
    <name type="scientific">Actinomycetospora corticicola</name>
    <dbReference type="NCBI Taxonomy" id="663602"/>
    <lineage>
        <taxon>Bacteria</taxon>
        <taxon>Bacillati</taxon>
        <taxon>Actinomycetota</taxon>
        <taxon>Actinomycetes</taxon>
        <taxon>Pseudonocardiales</taxon>
        <taxon>Pseudonocardiaceae</taxon>
        <taxon>Actinomycetospora</taxon>
    </lineage>
</organism>
<dbReference type="Proteomes" id="UP000535890">
    <property type="component" value="Unassembled WGS sequence"/>
</dbReference>
<protein>
    <submittedName>
        <fullName evidence="1">Uncharacterized protein</fullName>
    </submittedName>
</protein>
<dbReference type="AlphaFoldDB" id="A0A7Y9DT76"/>
<accession>A0A7Y9DT76</accession>
<proteinExistence type="predicted"/>
<evidence type="ECO:0000313" key="2">
    <source>
        <dbReference type="Proteomes" id="UP000535890"/>
    </source>
</evidence>
<evidence type="ECO:0000313" key="1">
    <source>
        <dbReference type="EMBL" id="NYD35058.1"/>
    </source>
</evidence>
<name>A0A7Y9DT76_9PSEU</name>
<gene>
    <name evidence="1" type="ORF">BJ983_001160</name>
</gene>
<dbReference type="RefSeq" id="WP_179792953.1">
    <property type="nucleotide sequence ID" value="NZ_BAABHP010000004.1"/>
</dbReference>
<dbReference type="EMBL" id="JACCBN010000001">
    <property type="protein sequence ID" value="NYD35058.1"/>
    <property type="molecule type" value="Genomic_DNA"/>
</dbReference>
<sequence length="109" mass="11778">MRTRTRHHHAVTGLLLRARSLVLIRRRSGRYPELSDAAVNVVSNGLTGIAVDPRAVSTTLREEATALAHRIVDDDHPEDSPLWPAAGPDLVVSSWLHPDDGPGPALLVA</sequence>